<evidence type="ECO:0000256" key="2">
    <source>
        <dbReference type="ARBA" id="ARBA00022989"/>
    </source>
</evidence>
<dbReference type="eggNOG" id="COG2814">
    <property type="taxonomic scope" value="Bacteria"/>
</dbReference>
<feature type="transmembrane region" description="Helical" evidence="4">
    <location>
        <begin position="348"/>
        <end position="366"/>
    </location>
</feature>
<dbReference type="AlphaFoldDB" id="Q2NAB3"/>
<proteinExistence type="predicted"/>
<feature type="transmembrane region" description="Helical" evidence="4">
    <location>
        <begin position="287"/>
        <end position="305"/>
    </location>
</feature>
<feature type="transmembrane region" description="Helical" evidence="4">
    <location>
        <begin position="311"/>
        <end position="336"/>
    </location>
</feature>
<feature type="transmembrane region" description="Helical" evidence="4">
    <location>
        <begin position="84"/>
        <end position="101"/>
    </location>
</feature>
<organism evidence="6 7">
    <name type="scientific">Erythrobacter litoralis (strain HTCC2594)</name>
    <dbReference type="NCBI Taxonomy" id="314225"/>
    <lineage>
        <taxon>Bacteria</taxon>
        <taxon>Pseudomonadati</taxon>
        <taxon>Pseudomonadota</taxon>
        <taxon>Alphaproteobacteria</taxon>
        <taxon>Sphingomonadales</taxon>
        <taxon>Erythrobacteraceae</taxon>
        <taxon>Erythrobacter/Porphyrobacter group</taxon>
        <taxon>Erythrobacter</taxon>
    </lineage>
</organism>
<dbReference type="GO" id="GO:0022857">
    <property type="term" value="F:transmembrane transporter activity"/>
    <property type="evidence" value="ECO:0007669"/>
    <property type="project" value="InterPro"/>
</dbReference>
<dbReference type="InterPro" id="IPR020846">
    <property type="entry name" value="MFS_dom"/>
</dbReference>
<gene>
    <name evidence="6" type="ordered locus">ELI_06430</name>
</gene>
<name>Q2NAB3_ERYLH</name>
<evidence type="ECO:0000313" key="7">
    <source>
        <dbReference type="Proteomes" id="UP000008808"/>
    </source>
</evidence>
<dbReference type="InterPro" id="IPR036259">
    <property type="entry name" value="MFS_trans_sf"/>
</dbReference>
<evidence type="ECO:0000313" key="6">
    <source>
        <dbReference type="EMBL" id="ABC63378.1"/>
    </source>
</evidence>
<feature type="transmembrane region" description="Helical" evidence="4">
    <location>
        <begin position="107"/>
        <end position="125"/>
    </location>
</feature>
<dbReference type="Proteomes" id="UP000008808">
    <property type="component" value="Chromosome"/>
</dbReference>
<keyword evidence="7" id="KW-1185">Reference proteome</keyword>
<dbReference type="STRING" id="314225.ELI_06430"/>
<dbReference type="HOGENOM" id="CLU_001265_23_0_5"/>
<dbReference type="SUPFAM" id="SSF103473">
    <property type="entry name" value="MFS general substrate transporter"/>
    <property type="match status" value="1"/>
</dbReference>
<keyword evidence="2 4" id="KW-1133">Transmembrane helix</keyword>
<dbReference type="RefSeq" id="WP_011414214.1">
    <property type="nucleotide sequence ID" value="NC_007722.1"/>
</dbReference>
<dbReference type="PANTHER" id="PTHR42910:SF1">
    <property type="entry name" value="MAJOR FACILITATOR SUPERFAMILY (MFS) PROFILE DOMAIN-CONTAINING PROTEIN"/>
    <property type="match status" value="1"/>
</dbReference>
<evidence type="ECO:0000256" key="1">
    <source>
        <dbReference type="ARBA" id="ARBA00022692"/>
    </source>
</evidence>
<feature type="transmembrane region" description="Helical" evidence="4">
    <location>
        <begin position="372"/>
        <end position="396"/>
    </location>
</feature>
<keyword evidence="3 4" id="KW-0472">Membrane</keyword>
<dbReference type="CDD" id="cd17324">
    <property type="entry name" value="MFS_NepI_like"/>
    <property type="match status" value="1"/>
</dbReference>
<dbReference type="InterPro" id="IPR011701">
    <property type="entry name" value="MFS"/>
</dbReference>
<evidence type="ECO:0000256" key="4">
    <source>
        <dbReference type="SAM" id="Phobius"/>
    </source>
</evidence>
<sequence length="402" mass="42800">MADDDSDPGARAGLSRADQWWLALLTGVTVANAYYIHPIIAEIGQHFDVSPAQIGLVPAFNQIALALGIFLLLPLGDRISNRTLSIVLAACQTGTLVVMALAQDFVLFVAASTLLGFVTIVPYLLPAYASKRVPREALGKVTGVLTAGIIVAILVARVGAGLVAEWADWRWVYWIAAALMASVTCAIPFIMEGRAQQSDATPEQGYFALVGSTLTLLAQYPRVALSGAIQALNFGMFLIIWLGLAFHLTSPEMGYGTDTVGYLAAIAIVSIYATPRLSGWADSVGPYRARVILGCVQAFGILLYWPTGSSLWLLLIPLIITNIVGPTIDVAGRMTFLSLAPEIRTRLMTGYIIMMFGGAGIASWAAPVAYDLAGWNGIAGLCAGMSLVLVLLSWLAERNQPV</sequence>
<dbReference type="Pfam" id="PF07690">
    <property type="entry name" value="MFS_1"/>
    <property type="match status" value="1"/>
</dbReference>
<dbReference type="PROSITE" id="PS50850">
    <property type="entry name" value="MFS"/>
    <property type="match status" value="1"/>
</dbReference>
<feature type="transmembrane region" description="Helical" evidence="4">
    <location>
        <begin position="171"/>
        <end position="191"/>
    </location>
</feature>
<feature type="transmembrane region" description="Helical" evidence="4">
    <location>
        <begin position="52"/>
        <end position="72"/>
    </location>
</feature>
<accession>Q2NAB3</accession>
<dbReference type="KEGG" id="eli:ELI_06430"/>
<reference evidence="7" key="1">
    <citation type="journal article" date="2009" name="J. Bacteriol.">
        <title>Complete genome sequence of Erythrobacter litoralis HTCC2594.</title>
        <authorList>
            <person name="Oh H.M."/>
            <person name="Giovannoni S.J."/>
            <person name="Ferriera S."/>
            <person name="Johnson J."/>
            <person name="Cho J.C."/>
        </authorList>
    </citation>
    <scope>NUCLEOTIDE SEQUENCE [LARGE SCALE GENOMIC DNA]</scope>
    <source>
        <strain evidence="7">HTCC2594</strain>
    </source>
</reference>
<dbReference type="Gene3D" id="1.20.1250.20">
    <property type="entry name" value="MFS general substrate transporter like domains"/>
    <property type="match status" value="1"/>
</dbReference>
<feature type="domain" description="Major facilitator superfamily (MFS) profile" evidence="5">
    <location>
        <begin position="1"/>
        <end position="402"/>
    </location>
</feature>
<feature type="transmembrane region" description="Helical" evidence="4">
    <location>
        <begin position="259"/>
        <end position="275"/>
    </location>
</feature>
<evidence type="ECO:0000259" key="5">
    <source>
        <dbReference type="PROSITE" id="PS50850"/>
    </source>
</evidence>
<feature type="transmembrane region" description="Helical" evidence="4">
    <location>
        <begin position="20"/>
        <end position="40"/>
    </location>
</feature>
<evidence type="ECO:0000256" key="3">
    <source>
        <dbReference type="ARBA" id="ARBA00023136"/>
    </source>
</evidence>
<keyword evidence="1 4" id="KW-0812">Transmembrane</keyword>
<dbReference type="EMBL" id="CP000157">
    <property type="protein sequence ID" value="ABC63378.1"/>
    <property type="molecule type" value="Genomic_DNA"/>
</dbReference>
<feature type="transmembrane region" description="Helical" evidence="4">
    <location>
        <begin position="223"/>
        <end position="247"/>
    </location>
</feature>
<feature type="transmembrane region" description="Helical" evidence="4">
    <location>
        <begin position="137"/>
        <end position="159"/>
    </location>
</feature>
<dbReference type="PANTHER" id="PTHR42910">
    <property type="entry name" value="TRANSPORTER SCO4007-RELATED"/>
    <property type="match status" value="1"/>
</dbReference>
<protein>
    <submittedName>
        <fullName evidence="6">Putative membrane protein</fullName>
    </submittedName>
</protein>